<evidence type="ECO:0000256" key="2">
    <source>
        <dbReference type="SAM" id="Phobius"/>
    </source>
</evidence>
<organism evidence="3 4">
    <name type="scientific">Methanooceanicella nereidis</name>
    <dbReference type="NCBI Taxonomy" id="2052831"/>
    <lineage>
        <taxon>Archaea</taxon>
        <taxon>Methanobacteriati</taxon>
        <taxon>Methanobacteriota</taxon>
        <taxon>Stenosarchaea group</taxon>
        <taxon>Methanomicrobia</taxon>
        <taxon>Methanocellales</taxon>
        <taxon>Methanocellaceae</taxon>
        <taxon>Methanooceanicella</taxon>
    </lineage>
</organism>
<keyword evidence="2" id="KW-0812">Transmembrane</keyword>
<proteinExistence type="predicted"/>
<keyword evidence="2" id="KW-0472">Membrane</keyword>
<dbReference type="Proteomes" id="UP001320159">
    <property type="component" value="Unassembled WGS sequence"/>
</dbReference>
<evidence type="ECO:0000313" key="4">
    <source>
        <dbReference type="Proteomes" id="UP001320159"/>
    </source>
</evidence>
<comment type="caution">
    <text evidence="3">The sequence shown here is derived from an EMBL/GenBank/DDBJ whole genome shotgun (WGS) entry which is preliminary data.</text>
</comment>
<evidence type="ECO:0000256" key="1">
    <source>
        <dbReference type="SAM" id="MobiDB-lite"/>
    </source>
</evidence>
<accession>A0AAP2RDA2</accession>
<gene>
    <name evidence="3" type="ORF">CUJ83_10195</name>
</gene>
<protein>
    <submittedName>
        <fullName evidence="3">Uncharacterized protein</fullName>
    </submittedName>
</protein>
<feature type="transmembrane region" description="Helical" evidence="2">
    <location>
        <begin position="84"/>
        <end position="104"/>
    </location>
</feature>
<reference evidence="3 4" key="1">
    <citation type="submission" date="2017-11" db="EMBL/GenBank/DDBJ databases">
        <title>Isolation and Characterization of Family Methanocellaceae Species from Potential Methane Hydrate Area Offshore Southwestern Taiwan.</title>
        <authorList>
            <person name="Zhang W.-L."/>
            <person name="Chen W.-C."/>
            <person name="Lai M.-C."/>
            <person name="Chen S.-C."/>
        </authorList>
    </citation>
    <scope>NUCLEOTIDE SEQUENCE [LARGE SCALE GENOMIC DNA]</scope>
    <source>
        <strain evidence="3 4">CWC-04</strain>
    </source>
</reference>
<keyword evidence="2" id="KW-1133">Transmembrane helix</keyword>
<keyword evidence="4" id="KW-1185">Reference proteome</keyword>
<feature type="compositionally biased region" description="Pro residues" evidence="1">
    <location>
        <begin position="37"/>
        <end position="71"/>
    </location>
</feature>
<name>A0AAP2RDA2_9EURY</name>
<evidence type="ECO:0000313" key="3">
    <source>
        <dbReference type="EMBL" id="MCD1295368.1"/>
    </source>
</evidence>
<feature type="region of interest" description="Disordered" evidence="1">
    <location>
        <begin position="35"/>
        <end position="77"/>
    </location>
</feature>
<sequence>MTIETFPPSLISYLYEGYEFIGIVEGAPGATVTPVPTIIPTPIPTPEPTATPSPEPSATPTPEPTATPAPEPTTTEQTGIDMNMMIIIFAVVVVSVAGTYFLVFRKK</sequence>
<dbReference type="AlphaFoldDB" id="A0AAP2RDA2"/>
<dbReference type="EMBL" id="PGCK01000008">
    <property type="protein sequence ID" value="MCD1295368.1"/>
    <property type="molecule type" value="Genomic_DNA"/>
</dbReference>